<evidence type="ECO:0000313" key="3">
    <source>
        <dbReference type="Proteomes" id="UP000053240"/>
    </source>
</evidence>
<dbReference type="Proteomes" id="UP000053240">
    <property type="component" value="Unassembled WGS sequence"/>
</dbReference>
<dbReference type="AlphaFoldDB" id="A0A194RMQ7"/>
<organism evidence="2 3">
    <name type="scientific">Papilio machaon</name>
    <name type="common">Old World swallowtail butterfly</name>
    <dbReference type="NCBI Taxonomy" id="76193"/>
    <lineage>
        <taxon>Eukaryota</taxon>
        <taxon>Metazoa</taxon>
        <taxon>Ecdysozoa</taxon>
        <taxon>Arthropoda</taxon>
        <taxon>Hexapoda</taxon>
        <taxon>Insecta</taxon>
        <taxon>Pterygota</taxon>
        <taxon>Neoptera</taxon>
        <taxon>Endopterygota</taxon>
        <taxon>Lepidoptera</taxon>
        <taxon>Glossata</taxon>
        <taxon>Ditrysia</taxon>
        <taxon>Papilionoidea</taxon>
        <taxon>Papilionidae</taxon>
        <taxon>Papilioninae</taxon>
        <taxon>Papilio</taxon>
    </lineage>
</organism>
<dbReference type="InParanoid" id="A0A194RMQ7"/>
<sequence length="122" mass="14237">MKTIYIISVIALLVVVPTTHGHLDELFIGLGNVLREIKQNIGLTLMGSNRYRNNGYPYNSYNDINMLQQENQYLKQKYEAMVHRDRRLDAEQIHVHNNNYMVMNPNNYDPDRTAAGLDLRML</sequence>
<reference evidence="2 3" key="1">
    <citation type="journal article" date="2015" name="Nat. Commun.">
        <title>Outbred genome sequencing and CRISPR/Cas9 gene editing in butterflies.</title>
        <authorList>
            <person name="Li X."/>
            <person name="Fan D."/>
            <person name="Zhang W."/>
            <person name="Liu G."/>
            <person name="Zhang L."/>
            <person name="Zhao L."/>
            <person name="Fang X."/>
            <person name="Chen L."/>
            <person name="Dong Y."/>
            <person name="Chen Y."/>
            <person name="Ding Y."/>
            <person name="Zhao R."/>
            <person name="Feng M."/>
            <person name="Zhu Y."/>
            <person name="Feng Y."/>
            <person name="Jiang X."/>
            <person name="Zhu D."/>
            <person name="Xiang H."/>
            <person name="Feng X."/>
            <person name="Li S."/>
            <person name="Wang J."/>
            <person name="Zhang G."/>
            <person name="Kronforst M.R."/>
            <person name="Wang W."/>
        </authorList>
    </citation>
    <scope>NUCLEOTIDE SEQUENCE [LARGE SCALE GENOMIC DNA]</scope>
    <source>
        <strain evidence="2">Ya'a_city_454_Pm</strain>
        <tissue evidence="2">Whole body</tissue>
    </source>
</reference>
<keyword evidence="3" id="KW-1185">Reference proteome</keyword>
<evidence type="ECO:0000313" key="2">
    <source>
        <dbReference type="EMBL" id="KPJ19113.1"/>
    </source>
</evidence>
<feature type="signal peptide" evidence="1">
    <location>
        <begin position="1"/>
        <end position="21"/>
    </location>
</feature>
<gene>
    <name evidence="2" type="ORF">RR48_12624</name>
</gene>
<protein>
    <submittedName>
        <fullName evidence="2">Uncharacterized protein</fullName>
    </submittedName>
</protein>
<name>A0A194RMQ7_PAPMA</name>
<evidence type="ECO:0000256" key="1">
    <source>
        <dbReference type="SAM" id="SignalP"/>
    </source>
</evidence>
<proteinExistence type="predicted"/>
<keyword evidence="1" id="KW-0732">Signal</keyword>
<dbReference type="EMBL" id="KQ459984">
    <property type="protein sequence ID" value="KPJ19113.1"/>
    <property type="molecule type" value="Genomic_DNA"/>
</dbReference>
<feature type="chain" id="PRO_5008265313" evidence="1">
    <location>
        <begin position="22"/>
        <end position="122"/>
    </location>
</feature>
<accession>A0A194RMQ7</accession>